<dbReference type="Proteomes" id="UP001139646">
    <property type="component" value="Unassembled WGS sequence"/>
</dbReference>
<evidence type="ECO:0000313" key="1">
    <source>
        <dbReference type="EMBL" id="MCI2282971.1"/>
    </source>
</evidence>
<sequence>MKSIFFIRLVIVIVSFAIPNALAIDTIKLLKPFAENDKRSQHKNEVILKALEITETEFGPFHFEYVDINMTPSRALISLKEGQLINTYIGPDTQSWENSVITIKIPIRLGLLSYRLLLIHKSNLPLFASVNNKEALSELNAGLQYDWVTTTVFKENSMKFTTSHKFDSLFEMLKQTRFDYIPRAVYEIYDELNMRKSTLADIIIEPTLALHIPMATYVYVSPQETRLAKRIELGLHKLIANGDIKKILDKYYAKDISRANLKQRQIIHISNPSYNDKDIIKYKDVWREY</sequence>
<gene>
    <name evidence="1" type="ORF">L3081_05640</name>
</gene>
<protein>
    <recommendedName>
        <fullName evidence="3">Solute-binding protein family 3/N-terminal domain-containing protein</fullName>
    </recommendedName>
</protein>
<evidence type="ECO:0000313" key="2">
    <source>
        <dbReference type="Proteomes" id="UP001139646"/>
    </source>
</evidence>
<dbReference type="Gene3D" id="3.40.190.10">
    <property type="entry name" value="Periplasmic binding protein-like II"/>
    <property type="match status" value="1"/>
</dbReference>
<dbReference type="EMBL" id="JAKKSL010000001">
    <property type="protein sequence ID" value="MCI2282971.1"/>
    <property type="molecule type" value="Genomic_DNA"/>
</dbReference>
<reference evidence="1" key="1">
    <citation type="submission" date="2022-01" db="EMBL/GenBank/DDBJ databases">
        <title>Colwellia maritima, isolated from seawater.</title>
        <authorList>
            <person name="Kristyanto S."/>
            <person name="Jung J."/>
            <person name="Jeon C.O."/>
        </authorList>
    </citation>
    <scope>NUCLEOTIDE SEQUENCE</scope>
    <source>
        <strain evidence="1">MSW7</strain>
    </source>
</reference>
<comment type="caution">
    <text evidence="1">The sequence shown here is derived from an EMBL/GenBank/DDBJ whole genome shotgun (WGS) entry which is preliminary data.</text>
</comment>
<proteinExistence type="predicted"/>
<keyword evidence="2" id="KW-1185">Reference proteome</keyword>
<dbReference type="RefSeq" id="WP_242284080.1">
    <property type="nucleotide sequence ID" value="NZ_JAKKSL010000001.1"/>
</dbReference>
<name>A0ABS9X0H4_9GAMM</name>
<evidence type="ECO:0008006" key="3">
    <source>
        <dbReference type="Google" id="ProtNLM"/>
    </source>
</evidence>
<organism evidence="1 2">
    <name type="scientific">Colwellia maritima</name>
    <dbReference type="NCBI Taxonomy" id="2912588"/>
    <lineage>
        <taxon>Bacteria</taxon>
        <taxon>Pseudomonadati</taxon>
        <taxon>Pseudomonadota</taxon>
        <taxon>Gammaproteobacteria</taxon>
        <taxon>Alteromonadales</taxon>
        <taxon>Colwelliaceae</taxon>
        <taxon>Colwellia</taxon>
    </lineage>
</organism>
<accession>A0ABS9X0H4</accession>
<dbReference type="SUPFAM" id="SSF53850">
    <property type="entry name" value="Periplasmic binding protein-like II"/>
    <property type="match status" value="1"/>
</dbReference>